<dbReference type="EMBL" id="JAUSUD010000002">
    <property type="protein sequence ID" value="MDQ0229447.1"/>
    <property type="molecule type" value="Genomic_DNA"/>
</dbReference>
<dbReference type="Proteomes" id="UP001234495">
    <property type="component" value="Unassembled WGS sequence"/>
</dbReference>
<dbReference type="PANTHER" id="PTHR34817">
    <property type="entry name" value="NUCLEOTIDYLTRANSFERASE"/>
    <property type="match status" value="1"/>
</dbReference>
<reference evidence="1 2" key="1">
    <citation type="submission" date="2023-07" db="EMBL/GenBank/DDBJ databases">
        <title>Genomic Encyclopedia of Type Strains, Phase IV (KMG-IV): sequencing the most valuable type-strain genomes for metagenomic binning, comparative biology and taxonomic classification.</title>
        <authorList>
            <person name="Goeker M."/>
        </authorList>
    </citation>
    <scope>NUCLEOTIDE SEQUENCE [LARGE SCALE GENOMIC DNA]</scope>
    <source>
        <strain evidence="1 2">DSM 29005</strain>
    </source>
</reference>
<name>A0ABT9ZC84_9BACI</name>
<accession>A0ABT9ZC84</accession>
<comment type="caution">
    <text evidence="1">The sequence shown here is derived from an EMBL/GenBank/DDBJ whole genome shotgun (WGS) entry which is preliminary data.</text>
</comment>
<gene>
    <name evidence="1" type="ORF">J2S19_000698</name>
</gene>
<evidence type="ECO:0000313" key="1">
    <source>
        <dbReference type="EMBL" id="MDQ0229447.1"/>
    </source>
</evidence>
<dbReference type="RefSeq" id="WP_307337157.1">
    <property type="nucleotide sequence ID" value="NZ_JAUSUD010000002.1"/>
</dbReference>
<dbReference type="Pfam" id="PF10127">
    <property type="entry name" value="RlaP"/>
    <property type="match status" value="1"/>
</dbReference>
<keyword evidence="2" id="KW-1185">Reference proteome</keyword>
<dbReference type="PANTHER" id="PTHR34817:SF2">
    <property type="entry name" value="NUCLEOTIDYLTRANSFERASE"/>
    <property type="match status" value="1"/>
</dbReference>
<organism evidence="1 2">
    <name type="scientific">Metabacillus malikii</name>
    <dbReference type="NCBI Taxonomy" id="1504265"/>
    <lineage>
        <taxon>Bacteria</taxon>
        <taxon>Bacillati</taxon>
        <taxon>Bacillota</taxon>
        <taxon>Bacilli</taxon>
        <taxon>Bacillales</taxon>
        <taxon>Bacillaceae</taxon>
        <taxon>Metabacillus</taxon>
    </lineage>
</organism>
<dbReference type="InterPro" id="IPR018775">
    <property type="entry name" value="RlaP"/>
</dbReference>
<protein>
    <submittedName>
        <fullName evidence="1">Nucleotidyltransferase</fullName>
    </submittedName>
</protein>
<sequence length="258" mass="30381">MKSIILKELNRIELQENIQILYSCEAGSRFWGTDSPDSDYDVRFIYVRKVHSYLKINEERDVIEVKLSPNIEIVGWDLKKTLKLIKKSNPSLQEWVSSPLHYKLDDNILDSLKLLTSKAFSLRTTIYHYVNMAKKSYLSMKKESNNTTKRYINCIRPILICFTFIQHNERPNYDFITMCRQVIKDEVVYKQLQLLHDAKKEGQPNFSSDMLLQFIEEAIPQIENHAHTLSHQPLQIEEELNQFFLSVLKKTNPAFFSS</sequence>
<proteinExistence type="predicted"/>
<evidence type="ECO:0000313" key="2">
    <source>
        <dbReference type="Proteomes" id="UP001234495"/>
    </source>
</evidence>